<dbReference type="Proteomes" id="UP000275089">
    <property type="component" value="Segment"/>
</dbReference>
<reference evidence="1 2" key="1">
    <citation type="submission" date="2017-08" db="EMBL/GenBank/DDBJ databases">
        <title>Genomic analysis reveals CRISPR-Cas mediated host-pathogen interaction between enterotoxigenic Escherichia coli and phages.</title>
        <authorList>
            <person name="Chakraborty S."/>
            <person name="Begum Y.A."/>
            <person name="Qadri F."/>
            <person name="Camilli A."/>
        </authorList>
    </citation>
    <scope>NUCLEOTIDE SEQUENCE [LARGE SCALE GENOMIC DNA]</scope>
</reference>
<protein>
    <submittedName>
        <fullName evidence="1">Restriction modification system DNA specificity subunit</fullName>
    </submittedName>
</protein>
<dbReference type="EMBL" id="MF630921">
    <property type="protein sequence ID" value="ATI17037.1"/>
    <property type="molecule type" value="Genomic_DNA"/>
</dbReference>
<dbReference type="GeneID" id="55003979"/>
<evidence type="ECO:0000313" key="1">
    <source>
        <dbReference type="EMBL" id="ATI17037.1"/>
    </source>
</evidence>
<sequence>MVYFKLWRDYDYYHPPLSVRTLGKNSGVCLLRSCIKCAYAYSLSLYYK</sequence>
<organism evidence="1 2">
    <name type="scientific">Escherichia phage IMM-002</name>
    <dbReference type="NCBI Taxonomy" id="2041760"/>
    <lineage>
        <taxon>Viruses</taxon>
        <taxon>Duplodnaviria</taxon>
        <taxon>Heunggongvirae</taxon>
        <taxon>Uroviricota</taxon>
        <taxon>Caudoviricetes</taxon>
        <taxon>Autographivirales</taxon>
        <taxon>Autotranscriptaviridae</taxon>
        <taxon>Studiervirinae</taxon>
        <taxon>Kayfunavirus</taxon>
        <taxon>Kayfunavirus IMM002</taxon>
    </lineage>
</organism>
<dbReference type="RefSeq" id="YP_009812906.1">
    <property type="nucleotide sequence ID" value="NC_048071.1"/>
</dbReference>
<dbReference type="KEGG" id="vg:55003979"/>
<name>A0A384X8D5_9CAUD</name>
<proteinExistence type="predicted"/>
<evidence type="ECO:0000313" key="2">
    <source>
        <dbReference type="Proteomes" id="UP000275089"/>
    </source>
</evidence>
<keyword evidence="2" id="KW-1185">Reference proteome</keyword>
<accession>A0A384X8D5</accession>